<dbReference type="Gene3D" id="3.60.140.10">
    <property type="entry name" value="CNF1/YfiH-like putative cysteine hydrolases"/>
    <property type="match status" value="1"/>
</dbReference>
<dbReference type="InterPro" id="IPR003730">
    <property type="entry name" value="Cu_polyphenol_OxRdtase"/>
</dbReference>
<dbReference type="PANTHER" id="PTHR30616:SF2">
    <property type="entry name" value="PURINE NUCLEOSIDE PHOSPHORYLASE LACC1"/>
    <property type="match status" value="1"/>
</dbReference>
<evidence type="ECO:0000313" key="13">
    <source>
        <dbReference type="Proteomes" id="UP000004671"/>
    </source>
</evidence>
<organism evidence="12 13">
    <name type="scientific">Caldithrix abyssi DSM 13497</name>
    <dbReference type="NCBI Taxonomy" id="880073"/>
    <lineage>
        <taxon>Bacteria</taxon>
        <taxon>Pseudomonadati</taxon>
        <taxon>Calditrichota</taxon>
        <taxon>Calditrichia</taxon>
        <taxon>Calditrichales</taxon>
        <taxon>Calditrichaceae</taxon>
        <taxon>Caldithrix</taxon>
    </lineage>
</organism>
<keyword evidence="4" id="KW-0479">Metal-binding</keyword>
<protein>
    <recommendedName>
        <fullName evidence="10">Purine nucleoside phosphorylase</fullName>
    </recommendedName>
</protein>
<dbReference type="InterPro" id="IPR038371">
    <property type="entry name" value="Cu_polyphenol_OxRdtase_sf"/>
</dbReference>
<reference evidence="11 14" key="2">
    <citation type="submission" date="2016-11" db="EMBL/GenBank/DDBJ databases">
        <title>Genomic analysis of Caldithrix abyssi and proposal of a novel bacterial phylum Caldithrichaeota.</title>
        <authorList>
            <person name="Kublanov I."/>
            <person name="Sigalova O."/>
            <person name="Gavrilov S."/>
            <person name="Lebedinsky A."/>
            <person name="Ivanova N."/>
            <person name="Daum C."/>
            <person name="Reddy T."/>
            <person name="Klenk H.P."/>
            <person name="Goker M."/>
            <person name="Reva O."/>
            <person name="Miroshnichenko M."/>
            <person name="Kyprides N."/>
            <person name="Woyke T."/>
            <person name="Gelfand M."/>
        </authorList>
    </citation>
    <scope>NUCLEOTIDE SEQUENCE [LARGE SCALE GENOMIC DNA]</scope>
    <source>
        <strain evidence="11 14">LF13</strain>
    </source>
</reference>
<dbReference type="PaxDb" id="880073-Calab_1989"/>
<dbReference type="eggNOG" id="COG1496">
    <property type="taxonomic scope" value="Bacteria"/>
</dbReference>
<evidence type="ECO:0000313" key="11">
    <source>
        <dbReference type="EMBL" id="APF17505.1"/>
    </source>
</evidence>
<comment type="catalytic activity">
    <reaction evidence="8">
        <text>adenosine + phosphate = alpha-D-ribose 1-phosphate + adenine</text>
        <dbReference type="Rhea" id="RHEA:27642"/>
        <dbReference type="ChEBI" id="CHEBI:16335"/>
        <dbReference type="ChEBI" id="CHEBI:16708"/>
        <dbReference type="ChEBI" id="CHEBI:43474"/>
        <dbReference type="ChEBI" id="CHEBI:57720"/>
        <dbReference type="EC" id="2.4.2.1"/>
    </reaction>
    <physiologicalReaction direction="left-to-right" evidence="8">
        <dbReference type="Rhea" id="RHEA:27643"/>
    </physiologicalReaction>
</comment>
<evidence type="ECO:0000256" key="4">
    <source>
        <dbReference type="ARBA" id="ARBA00022723"/>
    </source>
</evidence>
<dbReference type="GO" id="GO:0005507">
    <property type="term" value="F:copper ion binding"/>
    <property type="evidence" value="ECO:0007669"/>
    <property type="project" value="TreeGrafter"/>
</dbReference>
<dbReference type="GO" id="GO:0017061">
    <property type="term" value="F:S-methyl-5-thioadenosine phosphorylase activity"/>
    <property type="evidence" value="ECO:0007669"/>
    <property type="project" value="UniProtKB-EC"/>
</dbReference>
<dbReference type="EMBL" id="CP018099">
    <property type="protein sequence ID" value="APF17505.1"/>
    <property type="molecule type" value="Genomic_DNA"/>
</dbReference>
<dbReference type="OrthoDB" id="4279at2"/>
<keyword evidence="5" id="KW-0378">Hydrolase</keyword>
<sequence length="250" mass="28036">MQIQPVLKKFALLNQYPSLIHAFSTRKGGVSDPPFHYLNLGLSTADDPERVKANRRLFFEALNIKEDRLVFPQQVHSANIQIVKKAGVVAECDALITDTPNLFLTVQTADCFPVFVYDPQNKVTAVIHSGWRGTAQNIVGKTIRAMRETFRCAPQNILVGIGPGVQKSCYQIDEKTAQYFDKQFLSPDGPGHFKLDLLEAIVLQLTEQGVLLEHIERDATCTHCATDEYFSYRRDGNYSGRMMGVIGMVK</sequence>
<gene>
    <name evidence="11" type="ORF">Cabys_754</name>
    <name evidence="12" type="ORF">Calab_1989</name>
</gene>
<dbReference type="NCBIfam" id="TIGR00726">
    <property type="entry name" value="peptidoglycan editing factor PgeF"/>
    <property type="match status" value="1"/>
</dbReference>
<keyword evidence="13" id="KW-1185">Reference proteome</keyword>
<dbReference type="EMBL" id="CM001402">
    <property type="protein sequence ID" value="EHO41602.1"/>
    <property type="molecule type" value="Genomic_DNA"/>
</dbReference>
<dbReference type="InParanoid" id="H1XUB2"/>
<comment type="catalytic activity">
    <reaction evidence="9">
        <text>S-methyl-5'-thioadenosine + phosphate = 5-(methylsulfanyl)-alpha-D-ribose 1-phosphate + adenine</text>
        <dbReference type="Rhea" id="RHEA:11852"/>
        <dbReference type="ChEBI" id="CHEBI:16708"/>
        <dbReference type="ChEBI" id="CHEBI:17509"/>
        <dbReference type="ChEBI" id="CHEBI:43474"/>
        <dbReference type="ChEBI" id="CHEBI:58533"/>
        <dbReference type="EC" id="2.4.2.28"/>
    </reaction>
    <physiologicalReaction direction="left-to-right" evidence="9">
        <dbReference type="Rhea" id="RHEA:11853"/>
    </physiologicalReaction>
</comment>
<comment type="catalytic activity">
    <reaction evidence="7">
        <text>adenosine + H2O + H(+) = inosine + NH4(+)</text>
        <dbReference type="Rhea" id="RHEA:24408"/>
        <dbReference type="ChEBI" id="CHEBI:15377"/>
        <dbReference type="ChEBI" id="CHEBI:15378"/>
        <dbReference type="ChEBI" id="CHEBI:16335"/>
        <dbReference type="ChEBI" id="CHEBI:17596"/>
        <dbReference type="ChEBI" id="CHEBI:28938"/>
        <dbReference type="EC" id="3.5.4.4"/>
    </reaction>
    <physiologicalReaction direction="left-to-right" evidence="7">
        <dbReference type="Rhea" id="RHEA:24409"/>
    </physiologicalReaction>
</comment>
<dbReference type="Pfam" id="PF02578">
    <property type="entry name" value="Cu-oxidase_4"/>
    <property type="match status" value="1"/>
</dbReference>
<dbReference type="STRING" id="880073.Cabys_754"/>
<accession>H1XUB2</accession>
<reference evidence="12 13" key="1">
    <citation type="submission" date="2011-09" db="EMBL/GenBank/DDBJ databases">
        <title>The permanent draft genome of Caldithrix abyssi DSM 13497.</title>
        <authorList>
            <consortium name="US DOE Joint Genome Institute (JGI-PGF)"/>
            <person name="Lucas S."/>
            <person name="Han J."/>
            <person name="Lapidus A."/>
            <person name="Bruce D."/>
            <person name="Goodwin L."/>
            <person name="Pitluck S."/>
            <person name="Peters L."/>
            <person name="Kyrpides N."/>
            <person name="Mavromatis K."/>
            <person name="Ivanova N."/>
            <person name="Mikhailova N."/>
            <person name="Chertkov O."/>
            <person name="Detter J.C."/>
            <person name="Tapia R."/>
            <person name="Han C."/>
            <person name="Land M."/>
            <person name="Hauser L."/>
            <person name="Markowitz V."/>
            <person name="Cheng J.-F."/>
            <person name="Hugenholtz P."/>
            <person name="Woyke T."/>
            <person name="Wu D."/>
            <person name="Spring S."/>
            <person name="Brambilla E."/>
            <person name="Klenk H.-P."/>
            <person name="Eisen J.A."/>
        </authorList>
    </citation>
    <scope>NUCLEOTIDE SEQUENCE [LARGE SCALE GENOMIC DNA]</scope>
    <source>
        <strain evidence="12 13">DSM 13497</strain>
    </source>
</reference>
<proteinExistence type="inferred from homology"/>
<dbReference type="FunCoup" id="H1XUB2">
    <property type="interactions" value="400"/>
</dbReference>
<dbReference type="Proteomes" id="UP000004671">
    <property type="component" value="Chromosome"/>
</dbReference>
<dbReference type="PANTHER" id="PTHR30616">
    <property type="entry name" value="UNCHARACTERIZED PROTEIN YFIH"/>
    <property type="match status" value="1"/>
</dbReference>
<dbReference type="KEGG" id="caby:Cabys_754"/>
<dbReference type="CDD" id="cd16833">
    <property type="entry name" value="YfiH"/>
    <property type="match status" value="1"/>
</dbReference>
<evidence type="ECO:0000313" key="12">
    <source>
        <dbReference type="EMBL" id="EHO41602.1"/>
    </source>
</evidence>
<dbReference type="HOGENOM" id="CLU_065784_0_0_0"/>
<name>H1XUB2_CALAY</name>
<evidence type="ECO:0000256" key="6">
    <source>
        <dbReference type="ARBA" id="ARBA00022833"/>
    </source>
</evidence>
<dbReference type="InterPro" id="IPR011324">
    <property type="entry name" value="Cytotoxic_necrot_fac-like_cat"/>
</dbReference>
<dbReference type="RefSeq" id="WP_006928767.1">
    <property type="nucleotide sequence ID" value="NZ_CM001402.1"/>
</dbReference>
<dbReference type="Proteomes" id="UP000183868">
    <property type="component" value="Chromosome"/>
</dbReference>
<evidence type="ECO:0000256" key="2">
    <source>
        <dbReference type="ARBA" id="ARBA00007353"/>
    </source>
</evidence>
<evidence type="ECO:0000313" key="14">
    <source>
        <dbReference type="Proteomes" id="UP000183868"/>
    </source>
</evidence>
<evidence type="ECO:0000256" key="3">
    <source>
        <dbReference type="ARBA" id="ARBA00022679"/>
    </source>
</evidence>
<evidence type="ECO:0000256" key="8">
    <source>
        <dbReference type="ARBA" id="ARBA00048968"/>
    </source>
</evidence>
<keyword evidence="6" id="KW-0862">Zinc</keyword>
<comment type="similarity">
    <text evidence="2 10">Belongs to the purine nucleoside phosphorylase YfiH/LACC1 family.</text>
</comment>
<evidence type="ECO:0000256" key="5">
    <source>
        <dbReference type="ARBA" id="ARBA00022801"/>
    </source>
</evidence>
<dbReference type="SUPFAM" id="SSF64438">
    <property type="entry name" value="CNF1/YfiH-like putative cysteine hydrolases"/>
    <property type="match status" value="1"/>
</dbReference>
<evidence type="ECO:0000256" key="7">
    <source>
        <dbReference type="ARBA" id="ARBA00047989"/>
    </source>
</evidence>
<comment type="catalytic activity">
    <reaction evidence="1">
        <text>inosine + phosphate = alpha-D-ribose 1-phosphate + hypoxanthine</text>
        <dbReference type="Rhea" id="RHEA:27646"/>
        <dbReference type="ChEBI" id="CHEBI:17368"/>
        <dbReference type="ChEBI" id="CHEBI:17596"/>
        <dbReference type="ChEBI" id="CHEBI:43474"/>
        <dbReference type="ChEBI" id="CHEBI:57720"/>
        <dbReference type="EC" id="2.4.2.1"/>
    </reaction>
    <physiologicalReaction direction="left-to-right" evidence="1">
        <dbReference type="Rhea" id="RHEA:27647"/>
    </physiologicalReaction>
</comment>
<dbReference type="GO" id="GO:0016787">
    <property type="term" value="F:hydrolase activity"/>
    <property type="evidence" value="ECO:0007669"/>
    <property type="project" value="UniProtKB-KW"/>
</dbReference>
<evidence type="ECO:0000256" key="1">
    <source>
        <dbReference type="ARBA" id="ARBA00000553"/>
    </source>
</evidence>
<evidence type="ECO:0000256" key="10">
    <source>
        <dbReference type="RuleBase" id="RU361274"/>
    </source>
</evidence>
<evidence type="ECO:0000256" key="9">
    <source>
        <dbReference type="ARBA" id="ARBA00049893"/>
    </source>
</evidence>
<dbReference type="AlphaFoldDB" id="H1XUB2"/>
<keyword evidence="3" id="KW-0808">Transferase</keyword>